<feature type="coiled-coil region" evidence="1">
    <location>
        <begin position="86"/>
        <end position="127"/>
    </location>
</feature>
<reference evidence="4 5" key="1">
    <citation type="journal article" date="2019" name="Int. J. Syst. Evol. Microbiol.">
        <title>The Global Catalogue of Microorganisms (GCM) 10K type strain sequencing project: providing services to taxonomists for standard genome sequencing and annotation.</title>
        <authorList>
            <consortium name="The Broad Institute Genomics Platform"/>
            <consortium name="The Broad Institute Genome Sequencing Center for Infectious Disease"/>
            <person name="Wu L."/>
            <person name="Ma J."/>
        </authorList>
    </citation>
    <scope>NUCLEOTIDE SEQUENCE [LARGE SCALE GENOMIC DNA]</scope>
    <source>
        <strain evidence="4 5">JCM 16373</strain>
    </source>
</reference>
<name>A0ABN3R017_9ACTN</name>
<dbReference type="InterPro" id="IPR009061">
    <property type="entry name" value="DNA-bd_dom_put_sf"/>
</dbReference>
<evidence type="ECO:0000313" key="5">
    <source>
        <dbReference type="Proteomes" id="UP001501447"/>
    </source>
</evidence>
<sequence length="195" mass="20827">MSDRPMLTQRQAADACEVSRTTIRRRREEGAFPNAVLSEGTWRIPVEDLLAAGLRLHAPAPPDPGHDDGQEEAAAGVGAGESPGHTMATLTEVERLRAELAELRREAAEAEAGRRAAEAEARVLREMDAARIAHIADLQQALAALAPAPERAEIPASRPRPVSEAPASPASPEQPGADGGAQEPGPRRRWWGGRR</sequence>
<dbReference type="EMBL" id="BAAARJ010000037">
    <property type="protein sequence ID" value="GAA2639890.1"/>
    <property type="molecule type" value="Genomic_DNA"/>
</dbReference>
<dbReference type="InterPro" id="IPR041657">
    <property type="entry name" value="HTH_17"/>
</dbReference>
<dbReference type="Proteomes" id="UP001501447">
    <property type="component" value="Unassembled WGS sequence"/>
</dbReference>
<proteinExistence type="predicted"/>
<dbReference type="Pfam" id="PF12728">
    <property type="entry name" value="HTH_17"/>
    <property type="match status" value="1"/>
</dbReference>
<feature type="domain" description="Helix-turn-helix" evidence="3">
    <location>
        <begin position="6"/>
        <end position="51"/>
    </location>
</feature>
<dbReference type="SUPFAM" id="SSF46955">
    <property type="entry name" value="Putative DNA-binding domain"/>
    <property type="match status" value="1"/>
</dbReference>
<accession>A0ABN3R017</accession>
<evidence type="ECO:0000256" key="1">
    <source>
        <dbReference type="SAM" id="Coils"/>
    </source>
</evidence>
<keyword evidence="1" id="KW-0175">Coiled coil</keyword>
<keyword evidence="5" id="KW-1185">Reference proteome</keyword>
<dbReference type="RefSeq" id="WP_344570774.1">
    <property type="nucleotide sequence ID" value="NZ_BAAARJ010000037.1"/>
</dbReference>
<evidence type="ECO:0000256" key="2">
    <source>
        <dbReference type="SAM" id="MobiDB-lite"/>
    </source>
</evidence>
<evidence type="ECO:0000259" key="3">
    <source>
        <dbReference type="Pfam" id="PF12728"/>
    </source>
</evidence>
<evidence type="ECO:0000313" key="4">
    <source>
        <dbReference type="EMBL" id="GAA2639890.1"/>
    </source>
</evidence>
<protein>
    <recommendedName>
        <fullName evidence="3">Helix-turn-helix domain-containing protein</fullName>
    </recommendedName>
</protein>
<gene>
    <name evidence="4" type="ORF">GCM10009863_66250</name>
</gene>
<feature type="region of interest" description="Disordered" evidence="2">
    <location>
        <begin position="56"/>
        <end position="85"/>
    </location>
</feature>
<organism evidence="4 5">
    <name type="scientific">Streptomyces axinellae</name>
    <dbReference type="NCBI Taxonomy" id="552788"/>
    <lineage>
        <taxon>Bacteria</taxon>
        <taxon>Bacillati</taxon>
        <taxon>Actinomycetota</taxon>
        <taxon>Actinomycetes</taxon>
        <taxon>Kitasatosporales</taxon>
        <taxon>Streptomycetaceae</taxon>
        <taxon>Streptomyces</taxon>
    </lineage>
</organism>
<feature type="region of interest" description="Disordered" evidence="2">
    <location>
        <begin position="149"/>
        <end position="195"/>
    </location>
</feature>
<feature type="region of interest" description="Disordered" evidence="2">
    <location>
        <begin position="1"/>
        <end position="22"/>
    </location>
</feature>
<comment type="caution">
    <text evidence="4">The sequence shown here is derived from an EMBL/GenBank/DDBJ whole genome shotgun (WGS) entry which is preliminary data.</text>
</comment>
<feature type="compositionally biased region" description="Low complexity" evidence="2">
    <location>
        <begin position="149"/>
        <end position="173"/>
    </location>
</feature>